<comment type="caution">
    <text evidence="2">The sequence shown here is derived from an EMBL/GenBank/DDBJ whole genome shotgun (WGS) entry which is preliminary data.</text>
</comment>
<dbReference type="Proteomes" id="UP000653099">
    <property type="component" value="Unassembled WGS sequence"/>
</dbReference>
<evidence type="ECO:0000313" key="3">
    <source>
        <dbReference type="Proteomes" id="UP000653099"/>
    </source>
</evidence>
<name>A0A830EAI5_9EURY</name>
<accession>A0A830EAI5</accession>
<feature type="compositionally biased region" description="Low complexity" evidence="1">
    <location>
        <begin position="28"/>
        <end position="42"/>
    </location>
</feature>
<organism evidence="2 3">
    <name type="scientific">Halobellus salinus</name>
    <dbReference type="NCBI Taxonomy" id="931585"/>
    <lineage>
        <taxon>Archaea</taxon>
        <taxon>Methanobacteriati</taxon>
        <taxon>Methanobacteriota</taxon>
        <taxon>Stenosarchaea group</taxon>
        <taxon>Halobacteria</taxon>
        <taxon>Halobacteriales</taxon>
        <taxon>Haloferacaceae</taxon>
        <taxon>Halobellus</taxon>
    </lineage>
</organism>
<dbReference type="EMBL" id="BMOC01000008">
    <property type="protein sequence ID" value="GGJ06965.1"/>
    <property type="molecule type" value="Genomic_DNA"/>
</dbReference>
<gene>
    <name evidence="2" type="ORF">GCM10008995_16070</name>
</gene>
<evidence type="ECO:0000256" key="1">
    <source>
        <dbReference type="SAM" id="MobiDB-lite"/>
    </source>
</evidence>
<reference evidence="2" key="1">
    <citation type="journal article" date="2014" name="Int. J. Syst. Evol. Microbiol.">
        <title>Complete genome sequence of Corynebacterium casei LMG S-19264T (=DSM 44701T), isolated from a smear-ripened cheese.</title>
        <authorList>
            <consortium name="US DOE Joint Genome Institute (JGI-PGF)"/>
            <person name="Walter F."/>
            <person name="Albersmeier A."/>
            <person name="Kalinowski J."/>
            <person name="Ruckert C."/>
        </authorList>
    </citation>
    <scope>NUCLEOTIDE SEQUENCE</scope>
    <source>
        <strain evidence="2">JCM 14359</strain>
    </source>
</reference>
<feature type="region of interest" description="Disordered" evidence="1">
    <location>
        <begin position="16"/>
        <end position="46"/>
    </location>
</feature>
<reference evidence="2" key="2">
    <citation type="submission" date="2020-09" db="EMBL/GenBank/DDBJ databases">
        <authorList>
            <person name="Sun Q."/>
            <person name="Ohkuma M."/>
        </authorList>
    </citation>
    <scope>NUCLEOTIDE SEQUENCE</scope>
    <source>
        <strain evidence="2">JCM 14359</strain>
    </source>
</reference>
<evidence type="ECO:0000313" key="2">
    <source>
        <dbReference type="EMBL" id="GGJ06965.1"/>
    </source>
</evidence>
<proteinExistence type="predicted"/>
<keyword evidence="3" id="KW-1185">Reference proteome</keyword>
<sequence length="106" mass="11301">MSGGGTVLNADAVRSGPVRFGPVRSGSVRVPGQVDQPGGVPPTDVDRRECGLTLTFEAEHVGDADALSRINRQPGSTVWGSPNDQDWNVLFVNHIIPDRAKDLIAR</sequence>
<protein>
    <submittedName>
        <fullName evidence="2">Uncharacterized protein</fullName>
    </submittedName>
</protein>
<dbReference type="AlphaFoldDB" id="A0A830EAI5"/>